<dbReference type="KEGG" id="bpf:BpOF4_16535"/>
<evidence type="ECO:0000313" key="2">
    <source>
        <dbReference type="EMBL" id="ADC51352.1"/>
    </source>
</evidence>
<evidence type="ECO:0000313" key="3">
    <source>
        <dbReference type="Proteomes" id="UP000001544"/>
    </source>
</evidence>
<dbReference type="Gene3D" id="3.10.180.10">
    <property type="entry name" value="2,3-Dihydroxybiphenyl 1,2-Dioxygenase, domain 1"/>
    <property type="match status" value="1"/>
</dbReference>
<accession>D3FQ59</accession>
<name>D3FQ59_ALKPO</name>
<evidence type="ECO:0000259" key="1">
    <source>
        <dbReference type="PROSITE" id="PS51819"/>
    </source>
</evidence>
<dbReference type="RefSeq" id="WP_012958714.1">
    <property type="nucleotide sequence ID" value="NC_013791.2"/>
</dbReference>
<dbReference type="AlphaFoldDB" id="D3FQ59"/>
<keyword evidence="3" id="KW-1185">Reference proteome</keyword>
<dbReference type="HOGENOM" id="CLU_140387_0_0_9"/>
<proteinExistence type="predicted"/>
<protein>
    <recommendedName>
        <fullName evidence="1">VOC domain-containing protein</fullName>
    </recommendedName>
</protein>
<dbReference type="STRING" id="398511.BpOF4_16535"/>
<dbReference type="PANTHER" id="PTHR39175">
    <property type="entry name" value="FAMILY PROTEIN, PUTATIVE (AFU_ORTHOLOGUE AFUA_3G15060)-RELATED"/>
    <property type="match status" value="1"/>
</dbReference>
<dbReference type="PANTHER" id="PTHR39175:SF1">
    <property type="entry name" value="FAMILY PROTEIN, PUTATIVE (AFU_ORTHOLOGUE AFUA_3G15060)-RELATED"/>
    <property type="match status" value="1"/>
</dbReference>
<dbReference type="SUPFAM" id="SSF54593">
    <property type="entry name" value="Glyoxalase/Bleomycin resistance protein/Dihydroxybiphenyl dioxygenase"/>
    <property type="match status" value="1"/>
</dbReference>
<reference evidence="2 3" key="1">
    <citation type="journal article" date="2011" name="Environ. Microbiol.">
        <title>Genome of alkaliphilic Bacillus pseudofirmus OF4 reveals adaptations that support the ability to grow in an external pH range from 7.5 to 11.4.</title>
        <authorList>
            <person name="Janto B."/>
            <person name="Ahmed A."/>
            <person name="Ito M."/>
            <person name="Liu J."/>
            <person name="Hicks D.B."/>
            <person name="Pagni S."/>
            <person name="Fackelmayer O.J."/>
            <person name="Smith T.A."/>
            <person name="Earl J."/>
            <person name="Elbourne L.D."/>
            <person name="Hassan K."/>
            <person name="Paulsen I.T."/>
            <person name="Kolsto A.B."/>
            <person name="Tourasse N.J."/>
            <person name="Ehrlich G.D."/>
            <person name="Boissy R."/>
            <person name="Ivey D.M."/>
            <person name="Li G."/>
            <person name="Xue Y."/>
            <person name="Ma Y."/>
            <person name="Hu F.Z."/>
            <person name="Krulwich T.A."/>
        </authorList>
    </citation>
    <scope>NUCLEOTIDE SEQUENCE [LARGE SCALE GENOMIC DNA]</scope>
    <source>
        <strain evidence="3">ATCC BAA-2126 / JCM 17055 / OF4</strain>
    </source>
</reference>
<dbReference type="InterPro" id="IPR029068">
    <property type="entry name" value="Glyas_Bleomycin-R_OHBP_Dase"/>
</dbReference>
<dbReference type="InterPro" id="IPR004360">
    <property type="entry name" value="Glyas_Fos-R_dOase_dom"/>
</dbReference>
<feature type="domain" description="VOC" evidence="1">
    <location>
        <begin position="4"/>
        <end position="119"/>
    </location>
</feature>
<dbReference type="EMBL" id="CP001878">
    <property type="protein sequence ID" value="ADC51352.1"/>
    <property type="molecule type" value="Genomic_DNA"/>
</dbReference>
<dbReference type="PROSITE" id="PS51819">
    <property type="entry name" value="VOC"/>
    <property type="match status" value="1"/>
</dbReference>
<dbReference type="eggNOG" id="COG0346">
    <property type="taxonomic scope" value="Bacteria"/>
</dbReference>
<dbReference type="Proteomes" id="UP000001544">
    <property type="component" value="Chromosome"/>
</dbReference>
<sequence>MILGVDHVQITIPKGAEEEGKSFYCDILGLKEVEKPDSLKGRGGFWLEAGSLQVHVGTEEGFDRLSTKAHVAYQVEDISFWRDRLSENKIEIFDSVPIPGFERFEFRDPFGNRVEMIQEIK</sequence>
<dbReference type="InterPro" id="IPR037523">
    <property type="entry name" value="VOC_core"/>
</dbReference>
<gene>
    <name evidence="2" type="ordered locus">BpOF4_16535</name>
</gene>
<dbReference type="Pfam" id="PF00903">
    <property type="entry name" value="Glyoxalase"/>
    <property type="match status" value="1"/>
</dbReference>
<organism evidence="2 3">
    <name type="scientific">Alkalihalophilus pseudofirmus (strain ATCC BAA-2126 / JCM 17055 / OF4)</name>
    <name type="common">Bacillus pseudofirmus</name>
    <dbReference type="NCBI Taxonomy" id="398511"/>
    <lineage>
        <taxon>Bacteria</taxon>
        <taxon>Bacillati</taxon>
        <taxon>Bacillota</taxon>
        <taxon>Bacilli</taxon>
        <taxon>Bacillales</taxon>
        <taxon>Bacillaceae</taxon>
        <taxon>Alkalihalophilus</taxon>
    </lineage>
</organism>